<sequence>MSTLDPSNSDFWSRDHFDWADEVESEDSEEYPQENAPLVKGFSGILWEYLTDDTDDIHIISAVEPSTPSTPPTTCDSSESQYVCKGKERVATLETIYEEEPVSDTNAVFCVDLVEEISREPTNQNVESLATEVVYEFAWRAGYMLQHPDVHHFNWLGEVVPHRSATLPEESLAIMLAKPKVPEATDNYLVQSILRRAYRYLDPVIVCLDEEIDSSLLILRGSALQRAAVGHCFKHYTSHGEWMYDSEEPAKQNTVDIGEISTYLSPNSIIGNGFVRNGHIRSRGEVQQLRDEEIAYPPRITRGRDWKRKYKPSTLRQCATIAPEPPVIDNTAVIKRKPVPSPVASPPATPTPVRVSLTSLTLASFPVPDASPSNYTSHSSTEVDSKSKTTSRRPAVRPARASPASNATDNMDSSRDPNVYFSFPQSRVGETKLQRCFRKMKEFVQLQLSCVQGRR</sequence>
<dbReference type="EMBL" id="JAQJAN010000009">
    <property type="protein sequence ID" value="KAJ5720131.1"/>
    <property type="molecule type" value="Genomic_DNA"/>
</dbReference>
<evidence type="ECO:0000256" key="1">
    <source>
        <dbReference type="SAM" id="MobiDB-lite"/>
    </source>
</evidence>
<accession>A0AAD6MV71</accession>
<comment type="caution">
    <text evidence="2">The sequence shown here is derived from an EMBL/GenBank/DDBJ whole genome shotgun (WGS) entry which is preliminary data.</text>
</comment>
<feature type="compositionally biased region" description="Low complexity" evidence="1">
    <location>
        <begin position="396"/>
        <end position="405"/>
    </location>
</feature>
<name>A0AAD6MV71_9EURO</name>
<evidence type="ECO:0000313" key="3">
    <source>
        <dbReference type="Proteomes" id="UP001215712"/>
    </source>
</evidence>
<proteinExistence type="predicted"/>
<dbReference type="Proteomes" id="UP001215712">
    <property type="component" value="Unassembled WGS sequence"/>
</dbReference>
<protein>
    <submittedName>
        <fullName evidence="2">Uncharacterized protein</fullName>
    </submittedName>
</protein>
<gene>
    <name evidence="2" type="ORF">N7493_007009</name>
</gene>
<feature type="region of interest" description="Disordered" evidence="1">
    <location>
        <begin position="367"/>
        <end position="418"/>
    </location>
</feature>
<dbReference type="AlphaFoldDB" id="A0AAD6MV71"/>
<evidence type="ECO:0000313" key="2">
    <source>
        <dbReference type="EMBL" id="KAJ5720131.1"/>
    </source>
</evidence>
<feature type="compositionally biased region" description="Polar residues" evidence="1">
    <location>
        <begin position="371"/>
        <end position="380"/>
    </location>
</feature>
<keyword evidence="3" id="KW-1185">Reference proteome</keyword>
<reference evidence="2" key="2">
    <citation type="submission" date="2023-01" db="EMBL/GenBank/DDBJ databases">
        <authorList>
            <person name="Petersen C."/>
        </authorList>
    </citation>
    <scope>NUCLEOTIDE SEQUENCE</scope>
    <source>
        <strain evidence="2">IBT 17514</strain>
    </source>
</reference>
<reference evidence="2" key="1">
    <citation type="journal article" date="2023" name="IMA Fungus">
        <title>Comparative genomic study of the Penicillium genus elucidates a diverse pangenome and 15 lateral gene transfer events.</title>
        <authorList>
            <person name="Petersen C."/>
            <person name="Sorensen T."/>
            <person name="Nielsen M.R."/>
            <person name="Sondergaard T.E."/>
            <person name="Sorensen J.L."/>
            <person name="Fitzpatrick D.A."/>
            <person name="Frisvad J.C."/>
            <person name="Nielsen K.L."/>
        </authorList>
    </citation>
    <scope>NUCLEOTIDE SEQUENCE</scope>
    <source>
        <strain evidence="2">IBT 17514</strain>
    </source>
</reference>
<organism evidence="2 3">
    <name type="scientific">Penicillium malachiteum</name>
    <dbReference type="NCBI Taxonomy" id="1324776"/>
    <lineage>
        <taxon>Eukaryota</taxon>
        <taxon>Fungi</taxon>
        <taxon>Dikarya</taxon>
        <taxon>Ascomycota</taxon>
        <taxon>Pezizomycotina</taxon>
        <taxon>Eurotiomycetes</taxon>
        <taxon>Eurotiomycetidae</taxon>
        <taxon>Eurotiales</taxon>
        <taxon>Aspergillaceae</taxon>
        <taxon>Penicillium</taxon>
    </lineage>
</organism>